<protein>
    <submittedName>
        <fullName evidence="3">Chaperone protein DnaJ</fullName>
    </submittedName>
</protein>
<dbReference type="InterPro" id="IPR007791">
    <property type="entry name" value="DjlA_N"/>
</dbReference>
<reference evidence="3" key="1">
    <citation type="submission" date="2018-06" db="EMBL/GenBank/DDBJ databases">
        <authorList>
            <person name="Zhirakovskaya E."/>
        </authorList>
    </citation>
    <scope>NUCLEOTIDE SEQUENCE</scope>
</reference>
<dbReference type="CDD" id="cd06257">
    <property type="entry name" value="DnaJ"/>
    <property type="match status" value="1"/>
</dbReference>
<dbReference type="InterPro" id="IPR029024">
    <property type="entry name" value="TerB-like"/>
</dbReference>
<keyword evidence="1" id="KW-0472">Membrane</keyword>
<dbReference type="InterPro" id="IPR036869">
    <property type="entry name" value="J_dom_sf"/>
</dbReference>
<dbReference type="EMBL" id="UOEP01000225">
    <property type="protein sequence ID" value="VAW24767.1"/>
    <property type="molecule type" value="Genomic_DNA"/>
</dbReference>
<name>A0A3B0UHH3_9ZZZZ</name>
<dbReference type="InterPro" id="IPR050817">
    <property type="entry name" value="DjlA_DnaK_co-chaperone"/>
</dbReference>
<evidence type="ECO:0000259" key="2">
    <source>
        <dbReference type="PROSITE" id="PS50076"/>
    </source>
</evidence>
<organism evidence="3">
    <name type="scientific">hydrothermal vent metagenome</name>
    <dbReference type="NCBI Taxonomy" id="652676"/>
    <lineage>
        <taxon>unclassified sequences</taxon>
        <taxon>metagenomes</taxon>
        <taxon>ecological metagenomes</taxon>
    </lineage>
</organism>
<keyword evidence="1" id="KW-0812">Transmembrane</keyword>
<dbReference type="SMART" id="SM00271">
    <property type="entry name" value="DnaJ"/>
    <property type="match status" value="1"/>
</dbReference>
<dbReference type="Gene3D" id="1.10.287.110">
    <property type="entry name" value="DnaJ domain"/>
    <property type="match status" value="1"/>
</dbReference>
<dbReference type="SUPFAM" id="SSF46565">
    <property type="entry name" value="Chaperone J-domain"/>
    <property type="match status" value="1"/>
</dbReference>
<dbReference type="Pfam" id="PF05099">
    <property type="entry name" value="TerB"/>
    <property type="match status" value="1"/>
</dbReference>
<keyword evidence="1" id="KW-1133">Transmembrane helix</keyword>
<dbReference type="Gene3D" id="1.10.3680.10">
    <property type="entry name" value="TerB-like"/>
    <property type="match status" value="1"/>
</dbReference>
<evidence type="ECO:0000256" key="1">
    <source>
        <dbReference type="SAM" id="Phobius"/>
    </source>
</evidence>
<dbReference type="PROSITE" id="PS50076">
    <property type="entry name" value="DNAJ_2"/>
    <property type="match status" value="1"/>
</dbReference>
<feature type="domain" description="J" evidence="2">
    <location>
        <begin position="175"/>
        <end position="237"/>
    </location>
</feature>
<dbReference type="Pfam" id="PF00226">
    <property type="entry name" value="DnaJ"/>
    <property type="match status" value="1"/>
</dbReference>
<accession>A0A3B0UHH3</accession>
<dbReference type="InterPro" id="IPR001623">
    <property type="entry name" value="DnaJ_domain"/>
</dbReference>
<dbReference type="AlphaFoldDB" id="A0A3B0UHH3"/>
<sequence length="239" mass="26496">MAKFGKWIGGGLGWAFGGPIGAIIGFTIGSMVDGSSHTAVQGVRKTTTGGYVMSLLVLVAAVMKADGRVLRSELDYVKKFLVQNFGEDSAHEAIKMLHGLLNQTIPVADVCLQIRQNMNYSSRLQLVHFLFGIANADGHVDATELDLIKHICLTMGINNSDFESMKAMFVKDTGYAYKILEIEESATDNEVKTAYRRMAMKYHPDKVSYLGDDFQKAAKEKFQKVNEAYEIIKKERKIA</sequence>
<feature type="transmembrane region" description="Helical" evidence="1">
    <location>
        <begin position="7"/>
        <end position="28"/>
    </location>
</feature>
<evidence type="ECO:0000313" key="3">
    <source>
        <dbReference type="EMBL" id="VAW24767.1"/>
    </source>
</evidence>
<dbReference type="PANTHER" id="PTHR24074">
    <property type="entry name" value="CO-CHAPERONE PROTEIN DJLA"/>
    <property type="match status" value="1"/>
</dbReference>
<dbReference type="SUPFAM" id="SSF158682">
    <property type="entry name" value="TerB-like"/>
    <property type="match status" value="1"/>
</dbReference>
<dbReference type="PRINTS" id="PR00625">
    <property type="entry name" value="JDOMAIN"/>
</dbReference>
<gene>
    <name evidence="3" type="ORF">MNBD_BACTEROID01-2872</name>
</gene>
<feature type="transmembrane region" description="Helical" evidence="1">
    <location>
        <begin position="48"/>
        <end position="65"/>
    </location>
</feature>
<proteinExistence type="predicted"/>